<dbReference type="AlphaFoldDB" id="A0A0H2RLQ9"/>
<accession>A0A0H2RLQ9</accession>
<dbReference type="OrthoDB" id="3332782at2759"/>
<protein>
    <recommendedName>
        <fullName evidence="1">DUF6593 domain-containing protein</fullName>
    </recommendedName>
</protein>
<evidence type="ECO:0000313" key="2">
    <source>
        <dbReference type="EMBL" id="KLO12834.1"/>
    </source>
</evidence>
<dbReference type="InterPro" id="IPR046528">
    <property type="entry name" value="DUF6593"/>
</dbReference>
<dbReference type="Pfam" id="PF20236">
    <property type="entry name" value="DUF6593"/>
    <property type="match status" value="1"/>
</dbReference>
<dbReference type="EMBL" id="KQ085970">
    <property type="protein sequence ID" value="KLO12834.1"/>
    <property type="molecule type" value="Genomic_DNA"/>
</dbReference>
<organism evidence="2 3">
    <name type="scientific">Schizopora paradoxa</name>
    <dbReference type="NCBI Taxonomy" id="27342"/>
    <lineage>
        <taxon>Eukaryota</taxon>
        <taxon>Fungi</taxon>
        <taxon>Dikarya</taxon>
        <taxon>Basidiomycota</taxon>
        <taxon>Agaricomycotina</taxon>
        <taxon>Agaricomycetes</taxon>
        <taxon>Hymenochaetales</taxon>
        <taxon>Schizoporaceae</taxon>
        <taxon>Schizopora</taxon>
    </lineage>
</organism>
<gene>
    <name evidence="2" type="ORF">SCHPADRAFT_398349</name>
</gene>
<sequence>MQAFGSGNNDVLNWTSDDPRQSHLFGPWGVVYRFQTDTNRGTTTLLRATRTNKEDKVARLEWSSSGGLGRAVIGKVTVPMIDLVKPDPRNLAYRTFFGPDGLQYRWRPSGNGSDVVLEDPYGSKIACLRPTRPTRYPIGDVHFELHFYKSTTSVLLPPLMDTITVTAMLYRFCMAYGL</sequence>
<dbReference type="STRING" id="27342.A0A0H2RLQ9"/>
<reference evidence="2 3" key="1">
    <citation type="submission" date="2015-04" db="EMBL/GenBank/DDBJ databases">
        <title>Complete genome sequence of Schizopora paradoxa KUC8140, a cosmopolitan wood degrader in East Asia.</title>
        <authorList>
            <consortium name="DOE Joint Genome Institute"/>
            <person name="Min B."/>
            <person name="Park H."/>
            <person name="Jang Y."/>
            <person name="Kim J.-J."/>
            <person name="Kim K.H."/>
            <person name="Pangilinan J."/>
            <person name="Lipzen A."/>
            <person name="Riley R."/>
            <person name="Grigoriev I.V."/>
            <person name="Spatafora J.W."/>
            <person name="Choi I.-G."/>
        </authorList>
    </citation>
    <scope>NUCLEOTIDE SEQUENCE [LARGE SCALE GENOMIC DNA]</scope>
    <source>
        <strain evidence="2 3">KUC8140</strain>
    </source>
</reference>
<dbReference type="Proteomes" id="UP000053477">
    <property type="component" value="Unassembled WGS sequence"/>
</dbReference>
<evidence type="ECO:0000313" key="3">
    <source>
        <dbReference type="Proteomes" id="UP000053477"/>
    </source>
</evidence>
<name>A0A0H2RLQ9_9AGAM</name>
<proteinExistence type="predicted"/>
<dbReference type="InParanoid" id="A0A0H2RLQ9"/>
<feature type="domain" description="DUF6593" evidence="1">
    <location>
        <begin position="17"/>
        <end position="168"/>
    </location>
</feature>
<keyword evidence="3" id="KW-1185">Reference proteome</keyword>
<evidence type="ECO:0000259" key="1">
    <source>
        <dbReference type="Pfam" id="PF20236"/>
    </source>
</evidence>